<evidence type="ECO:0000313" key="1">
    <source>
        <dbReference type="EMBL" id="TXL71101.1"/>
    </source>
</evidence>
<dbReference type="EMBL" id="VDUZ01000048">
    <property type="protein sequence ID" value="TXL71101.1"/>
    <property type="molecule type" value="Genomic_DNA"/>
</dbReference>
<evidence type="ECO:0000313" key="2">
    <source>
        <dbReference type="Proteomes" id="UP000321638"/>
    </source>
</evidence>
<protein>
    <submittedName>
        <fullName evidence="1">Uncharacterized protein</fullName>
    </submittedName>
</protein>
<proteinExistence type="predicted"/>
<sequence>MDRSDIRDAITLFQYSRTAQRGGRAAEVVRALWRLEATNEIGFADRGAANHEGSWKAGRPGFDLRLNINYIKTIPRPDQLGVLSLLLVHEGTHAALKWTRLLEEMAARLLPIQYYRELTGPGVFNEANDPPRPGKPFGIVRIAKGRYKSYDQESEALQRDQLIDYLLSIETYQKRKYLYPRWIVDHLSLWGGLANRLPATKGLYVRILAQSVDRYHVVRILDILESIGSRAEWDAMMAAEKRLPRLQLALDDLTTTRRLSERIAALERRWGVTLTETPPVPARR</sequence>
<keyword evidence="2" id="KW-1185">Reference proteome</keyword>
<gene>
    <name evidence="1" type="ORF">FHP25_31335</name>
</gene>
<accession>A0A5C8PCM8</accession>
<dbReference type="AlphaFoldDB" id="A0A5C8PCM8"/>
<dbReference type="OrthoDB" id="7375177at2"/>
<dbReference type="Proteomes" id="UP000321638">
    <property type="component" value="Unassembled WGS sequence"/>
</dbReference>
<dbReference type="RefSeq" id="WP_147850949.1">
    <property type="nucleotide sequence ID" value="NZ_VDUZ01000048.1"/>
</dbReference>
<reference evidence="1 2" key="1">
    <citation type="submission" date="2019-06" db="EMBL/GenBank/DDBJ databases">
        <title>New taxonomy in bacterial strain CC-CFT640, isolated from vineyard.</title>
        <authorList>
            <person name="Lin S.-Y."/>
            <person name="Tsai C.-F."/>
            <person name="Young C.-C."/>
        </authorList>
    </citation>
    <scope>NUCLEOTIDE SEQUENCE [LARGE SCALE GENOMIC DNA]</scope>
    <source>
        <strain evidence="1 2">CC-CFT640</strain>
    </source>
</reference>
<name>A0A5C8PCM8_9HYPH</name>
<organism evidence="1 2">
    <name type="scientific">Vineibacter terrae</name>
    <dbReference type="NCBI Taxonomy" id="2586908"/>
    <lineage>
        <taxon>Bacteria</taxon>
        <taxon>Pseudomonadati</taxon>
        <taxon>Pseudomonadota</taxon>
        <taxon>Alphaproteobacteria</taxon>
        <taxon>Hyphomicrobiales</taxon>
        <taxon>Vineibacter</taxon>
    </lineage>
</organism>
<comment type="caution">
    <text evidence="1">The sequence shown here is derived from an EMBL/GenBank/DDBJ whole genome shotgun (WGS) entry which is preliminary data.</text>
</comment>